<evidence type="ECO:0000313" key="1">
    <source>
        <dbReference type="EMBL" id="CAG5114846.1"/>
    </source>
</evidence>
<comment type="caution">
    <text evidence="1">The sequence shown here is derived from an EMBL/GenBank/DDBJ whole genome shotgun (WGS) entry which is preliminary data.</text>
</comment>
<feature type="non-terminal residue" evidence="1">
    <location>
        <position position="1"/>
    </location>
</feature>
<evidence type="ECO:0000313" key="2">
    <source>
        <dbReference type="Proteomes" id="UP000678393"/>
    </source>
</evidence>
<keyword evidence="2" id="KW-1185">Reference proteome</keyword>
<dbReference type="EMBL" id="CAJHNH020000046">
    <property type="protein sequence ID" value="CAG5114846.1"/>
    <property type="molecule type" value="Genomic_DNA"/>
</dbReference>
<sequence length="50" mass="5249">STTKVNCSDLKQVAVDTKTVDVHCNFAEEIDTVTLKGAAVTSLCSVYVSG</sequence>
<dbReference type="AlphaFoldDB" id="A0A8S3YK36"/>
<reference evidence="1" key="1">
    <citation type="submission" date="2021-04" db="EMBL/GenBank/DDBJ databases">
        <authorList>
            <consortium name="Molecular Ecology Group"/>
        </authorList>
    </citation>
    <scope>NUCLEOTIDE SEQUENCE</scope>
</reference>
<accession>A0A8S3YK36</accession>
<protein>
    <submittedName>
        <fullName evidence="1">Uncharacterized protein</fullName>
    </submittedName>
</protein>
<gene>
    <name evidence="1" type="ORF">CUNI_LOCUS404</name>
</gene>
<dbReference type="Proteomes" id="UP000678393">
    <property type="component" value="Unassembled WGS sequence"/>
</dbReference>
<proteinExistence type="predicted"/>
<name>A0A8S3YK36_9EUPU</name>
<dbReference type="OrthoDB" id="6158071at2759"/>
<organism evidence="1 2">
    <name type="scientific">Candidula unifasciata</name>
    <dbReference type="NCBI Taxonomy" id="100452"/>
    <lineage>
        <taxon>Eukaryota</taxon>
        <taxon>Metazoa</taxon>
        <taxon>Spiralia</taxon>
        <taxon>Lophotrochozoa</taxon>
        <taxon>Mollusca</taxon>
        <taxon>Gastropoda</taxon>
        <taxon>Heterobranchia</taxon>
        <taxon>Euthyneura</taxon>
        <taxon>Panpulmonata</taxon>
        <taxon>Eupulmonata</taxon>
        <taxon>Stylommatophora</taxon>
        <taxon>Helicina</taxon>
        <taxon>Helicoidea</taxon>
        <taxon>Geomitridae</taxon>
        <taxon>Candidula</taxon>
    </lineage>
</organism>
<feature type="non-terminal residue" evidence="1">
    <location>
        <position position="50"/>
    </location>
</feature>